<evidence type="ECO:0000256" key="1">
    <source>
        <dbReference type="SAM" id="MobiDB-lite"/>
    </source>
</evidence>
<dbReference type="EMBL" id="CAMXCT030002713">
    <property type="protein sequence ID" value="CAL4787314.1"/>
    <property type="molecule type" value="Genomic_DNA"/>
</dbReference>
<proteinExistence type="predicted"/>
<dbReference type="Proteomes" id="UP001152797">
    <property type="component" value="Unassembled WGS sequence"/>
</dbReference>
<feature type="region of interest" description="Disordered" evidence="1">
    <location>
        <begin position="2738"/>
        <end position="2771"/>
    </location>
</feature>
<dbReference type="InterPro" id="IPR011010">
    <property type="entry name" value="DNA_brk_join_enz"/>
</dbReference>
<reference evidence="2" key="1">
    <citation type="submission" date="2022-10" db="EMBL/GenBank/DDBJ databases">
        <authorList>
            <person name="Chen Y."/>
            <person name="Dougan E. K."/>
            <person name="Chan C."/>
            <person name="Rhodes N."/>
            <person name="Thang M."/>
        </authorList>
    </citation>
    <scope>NUCLEOTIDE SEQUENCE</scope>
</reference>
<dbReference type="GO" id="GO:0003677">
    <property type="term" value="F:DNA binding"/>
    <property type="evidence" value="ECO:0007669"/>
    <property type="project" value="InterPro"/>
</dbReference>
<dbReference type="EMBL" id="CAMXCT010002713">
    <property type="protein sequence ID" value="CAI4000002.1"/>
    <property type="molecule type" value="Genomic_DNA"/>
</dbReference>
<gene>
    <name evidence="2" type="ORF">C1SCF055_LOCUS26158</name>
</gene>
<evidence type="ECO:0000313" key="2">
    <source>
        <dbReference type="EMBL" id="CAI4000002.1"/>
    </source>
</evidence>
<feature type="compositionally biased region" description="Low complexity" evidence="1">
    <location>
        <begin position="494"/>
        <end position="503"/>
    </location>
</feature>
<name>A0A9P1CZS3_9DINO</name>
<dbReference type="SUPFAM" id="SSF56349">
    <property type="entry name" value="DNA breaking-rejoining enzymes"/>
    <property type="match status" value="1"/>
</dbReference>
<accession>A0A9P1CZS3</accession>
<evidence type="ECO:0000313" key="4">
    <source>
        <dbReference type="Proteomes" id="UP001152797"/>
    </source>
</evidence>
<evidence type="ECO:0000313" key="3">
    <source>
        <dbReference type="EMBL" id="CAL4787314.1"/>
    </source>
</evidence>
<sequence length="2812" mass="308885">MLRERHQVGLGPYYARAGTAPPCPGPSRTVVSQRGSGLAAPVIGVKPDTWSSWPKLSDAMPRGGVDLVEHHAVQGSGSSRVGPIIGIGSGRHAEELELQKWCDAWIATLTPFISQAPAFAELGFLAQSSLDRVLHQKAASTLRRHLPSWRLWSQFALHQNWPVYDPPLIDLVAFIQALVANGKCLGGAKSSLCSLKFVASLMGWKAWLDTLAHPVILAWCESPATGVPCKEALPLPLFVVAAFEAQVHEDLATSVTQNTLALVVFLMMVWGALRFSDIQRIDVSSIFLERGVVRGRCYRTKSARDGMPFGILTLGLYAAWDDGVLQLCNVMRQCDFLLTGPGGARANFAYALGLLRKLLVSVGGVLPEQACNYTLHSLKTTGLSWALQLDVDHTQRRLWGHHRGRDSGTKMASKYSRDDVLPALRAQLHVLHHVRQGWVPLTPQARGSSPPASETVPAQPLPLLSWIPSGLQVPAYQVRCNADNGSETEDDSESSSSSSMSSDSDSDEASVIQVSTQPLTAGVFVVNTSTCFYHAAICLGTDEFARACAPRQVLRPPRWEVWHSSPADSEEIYLPCAHPACAAALWYAQWGASVWRRLSRGVELWYAQWGASEWRRLSRGVLSSEETFGAILDEAQIDIKAAAPMLQSAEAGCLRRLLHECRTICDGPPSVAAQAAPAVPAKVSSNLFGFDVGPRLTSDALQKLWSDFTKNYPAEVIVGDTRPCKALVQMVFAQKAANELRFIPWRQILSEAQADRAKQAGNKEKTFLDVLADAAGHVNALEQDPSPSHYGVQRLLLLRSVAWALVGWCHLGAGRRLVQAFMGLYAAPGLGSLGLRSPTLAEAEHADGELCRQLNALLSDGFHFDSALHEVVVVRHSLQMWLQPKPKVVNAESVISAKGPKRTLPQPLVDAKSSVVDASNDSCELPALTPHEAVAPSPRAAPVSMAAWSALAACCDDKDALLPPLLERGVPTGIVSPIPFSGIWEPSEPAPNLGLDDLSIHLQPWRSGLDREDLTLELMLKDVAAGHAYELIGGEAEARQRWGDLVAAGKLGIAQPPGKKPRLIGDGTISGANHHCVIEEKVRLPTFESVQRFMSLSGVPLSWEKVRMGGLQSWIGWSFHWDRGFAELPDNKRQTLLGLLTELTTPGRKGMISCVFYNYSSPTIQCNRAAAWAAQLFLRAVENQVRIPLRVLEPGRVRSAADAFATGQRAGVGGWWAVSEDALQQSKVFWFSEMLDSTSLPSWLCAKETLQQDIASFEGVAQLCLLVGRTAGQVPPPGVTLRFHQLCDNMGTAASLRKKLSMQVPLCYVLEAVGFDCCRLGICLDPQHVAGVRNQWADNLSRNCLEGFDPGRRVRLNVRELLEVGLLLGCHPAVVPPGFICALKSECLARPKRAGEVGLLLGCHPAVVPPGFICALKSECLARVGKVPDSRRIAGDPFLQEHLKSWKVALSGSGKERGPARPYTVAIMTSLELLVVNEETDYYFRFVGWLMFLASWTSLRVDDIQSIQPEPLRLSNRGLSFKLARTKTTGPGRIHGAVHGFVCREVSITGEDWMVVGMLSMQRDDMKYPRDYLTPGPSKDFSGFIPKIVEPPELANYFRMVLSRLCTPRFAEGRWHFATQAAAAIGVEKERRDYLGRWAIGRVGSNAYLHTSRQVVEAIQREILEALYKQVGAGGYDEQELLEDIKDFADRQGLVGYRLVRRHRVLPIDRLDPRFTIVEDTDAEVENEDRHQRNLEAESGTMSGAAHPDSKEGPTYFVTISRRNGFRRLHLAGACPVQSWRCQEMEPVTDVALGAFDAVCFHCKRRIQQSEGQEDLDEDSESALGDGLKHIFAGKATGTLHARASPVLRYVMWSDKKGIPAFPLNAKYTGCVVDLESLPSMPFLNIVKTQHDNKAWDWLPWKKVLSEKVASALKDKKPALGPLEVLCGANVEEQLDRELSNQPFPILQLLTVRGHAYAMVGSGHLGSWTLYNNRFMKFYTQVPGPHLRFCSAQEAEEADQAAMREVFNLCYAGSSIDDALHSIAVDRDMLRSLLMPRPKLEKLFSREPLARKRPTAPATGPSKRLRNGECFKWRLGECKLKNCRFAHACAACGATDHHAEICKKQAQIIGINSSEQDAPAQMVQVPSGLPHSLDACGLLRLKDGGGIDSTADWYLPKGGDLLAELRSQFLELVCEWQLLPRLRSHVAQASREPLLYEDEVQCVGQRLADFLMSKGFEFPCKVEVPPGQPLTLDLWRALLLFCDDIDVKLPGILREGVPTGILEDVLPSGVWRAVDKPVRPEGVELEILDEPWGSALEDPDCVMRLVQADVEAGFADWIPGGVEEARRLFGANCAAGKLGLVKKAGSEPRLVGDSSISCANQLSRIREKIELPSLFDVEQFVSRHPSDRTQRLACIVVKVKRQTLAGTAVEVRVATSGVSWKGLGSPFCQEEKMLYQYVCHLRQSQAGPTTPSQFLEAMRFSDALLGFTQVRLSDMLSARVVGAAHATYMTKRVRRPAEVLTVAEVSALEDICLNDAELHRRVIAGHLLFSFTAAARWHDSMFVVSLDLSTAGSIVLLEALTSKHKSSRGKEQQMELLPFTALGKVTDEGNWGQSWMDARQRCDASGWSNFLNSWSESAHCWVDSRMSTAEATGWLRELLEPLTGSTRARLLTVHGLKATILSWAAKSTLFSADEQLALGHHVSAQYRSAMIYSRDNQISLCKKLHDMFTKIRDGTFDPDATRVSRLFQLAYATMLESNGDESSSDSSSTSDASSVASSEGGHNVVAQRPAYQRLETDEVELSLNATMDDLNATEAVICANCSHAYKASDNQS</sequence>
<keyword evidence="4" id="KW-1185">Reference proteome</keyword>
<dbReference type="OrthoDB" id="411122at2759"/>
<feature type="region of interest" description="Disordered" evidence="1">
    <location>
        <begin position="482"/>
        <end position="512"/>
    </location>
</feature>
<protein>
    <submittedName>
        <fullName evidence="3">E3 ubiquitin-protein ligase</fullName>
    </submittedName>
</protein>
<feature type="compositionally biased region" description="Low complexity" evidence="1">
    <location>
        <begin position="2744"/>
        <end position="2761"/>
    </location>
</feature>
<feature type="region of interest" description="Disordered" evidence="1">
    <location>
        <begin position="1723"/>
        <end position="1754"/>
    </location>
</feature>
<dbReference type="EMBL" id="CAMXCT020002713">
    <property type="protein sequence ID" value="CAL1153377.1"/>
    <property type="molecule type" value="Genomic_DNA"/>
</dbReference>
<comment type="caution">
    <text evidence="2">The sequence shown here is derived from an EMBL/GenBank/DDBJ whole genome shotgun (WGS) entry which is preliminary data.</text>
</comment>
<organism evidence="2">
    <name type="scientific">Cladocopium goreaui</name>
    <dbReference type="NCBI Taxonomy" id="2562237"/>
    <lineage>
        <taxon>Eukaryota</taxon>
        <taxon>Sar</taxon>
        <taxon>Alveolata</taxon>
        <taxon>Dinophyceae</taxon>
        <taxon>Suessiales</taxon>
        <taxon>Symbiodiniaceae</taxon>
        <taxon>Cladocopium</taxon>
    </lineage>
</organism>
<reference evidence="3 4" key="2">
    <citation type="submission" date="2024-05" db="EMBL/GenBank/DDBJ databases">
        <authorList>
            <person name="Chen Y."/>
            <person name="Shah S."/>
            <person name="Dougan E. K."/>
            <person name="Thang M."/>
            <person name="Chan C."/>
        </authorList>
    </citation>
    <scope>NUCLEOTIDE SEQUENCE [LARGE SCALE GENOMIC DNA]</scope>
</reference>